<organism evidence="1 2">
    <name type="scientific">Linnemannia elongata AG-77</name>
    <dbReference type="NCBI Taxonomy" id="1314771"/>
    <lineage>
        <taxon>Eukaryota</taxon>
        <taxon>Fungi</taxon>
        <taxon>Fungi incertae sedis</taxon>
        <taxon>Mucoromycota</taxon>
        <taxon>Mortierellomycotina</taxon>
        <taxon>Mortierellomycetes</taxon>
        <taxon>Mortierellales</taxon>
        <taxon>Mortierellaceae</taxon>
        <taxon>Linnemannia</taxon>
    </lineage>
</organism>
<keyword evidence="2" id="KW-1185">Reference proteome</keyword>
<accession>A0A197JL69</accession>
<sequence length="182" mass="20391">MHVITIMRRVTSVQSNMFTCRKGKKKEENENFVPGGCWAMVHFFVSLNRLSQGTRAGALFQKQNIPYPALNLYNCFTKYQGSGFSIVISCECVVNSPPFIHHFGPTPPKPPTNATKPRLINSTLPFPPSFPLSLFATPFHLQTRLLSNSYHHLHFLSCYPSPSPLHLLSPAPGSPFFSLFVP</sequence>
<gene>
    <name evidence="1" type="ORF">K457DRAFT_785942</name>
</gene>
<reference evidence="1 2" key="1">
    <citation type="submission" date="2016-05" db="EMBL/GenBank/DDBJ databases">
        <title>Genome sequencing reveals origins of a unique bacterial endosymbiosis in the earliest lineages of terrestrial Fungi.</title>
        <authorList>
            <consortium name="DOE Joint Genome Institute"/>
            <person name="Uehling J."/>
            <person name="Gryganskyi A."/>
            <person name="Hameed K."/>
            <person name="Tschaplinski T."/>
            <person name="Misztal P."/>
            <person name="Wu S."/>
            <person name="Desiro A."/>
            <person name="Vande Pol N."/>
            <person name="Du Z.-Y."/>
            <person name="Zienkiewicz A."/>
            <person name="Zienkiewicz K."/>
            <person name="Morin E."/>
            <person name="Tisserant E."/>
            <person name="Splivallo R."/>
            <person name="Hainaut M."/>
            <person name="Henrissat B."/>
            <person name="Ohm R."/>
            <person name="Kuo A."/>
            <person name="Yan J."/>
            <person name="Lipzen A."/>
            <person name="Nolan M."/>
            <person name="Labutti K."/>
            <person name="Barry K."/>
            <person name="Goldstein A."/>
            <person name="Labbe J."/>
            <person name="Schadt C."/>
            <person name="Tuskan G."/>
            <person name="Grigoriev I."/>
            <person name="Martin F."/>
            <person name="Vilgalys R."/>
            <person name="Bonito G."/>
        </authorList>
    </citation>
    <scope>NUCLEOTIDE SEQUENCE [LARGE SCALE GENOMIC DNA]</scope>
    <source>
        <strain evidence="1 2">AG-77</strain>
    </source>
</reference>
<dbReference type="AlphaFoldDB" id="A0A197JL69"/>
<name>A0A197JL69_9FUNG</name>
<dbReference type="EMBL" id="KV442081">
    <property type="protein sequence ID" value="OAQ25246.1"/>
    <property type="molecule type" value="Genomic_DNA"/>
</dbReference>
<evidence type="ECO:0000313" key="1">
    <source>
        <dbReference type="EMBL" id="OAQ25246.1"/>
    </source>
</evidence>
<proteinExistence type="predicted"/>
<evidence type="ECO:0000313" key="2">
    <source>
        <dbReference type="Proteomes" id="UP000078512"/>
    </source>
</evidence>
<protein>
    <submittedName>
        <fullName evidence="1">Uncharacterized protein</fullName>
    </submittedName>
</protein>
<dbReference type="Proteomes" id="UP000078512">
    <property type="component" value="Unassembled WGS sequence"/>
</dbReference>